<dbReference type="AlphaFoldDB" id="F1Z8F3"/>
<dbReference type="SUPFAM" id="SSF52768">
    <property type="entry name" value="Arginase/deacetylase"/>
    <property type="match status" value="1"/>
</dbReference>
<feature type="binding site" evidence="4">
    <location>
        <position position="187"/>
    </location>
    <ligand>
        <name>Mn(2+)</name>
        <dbReference type="ChEBI" id="CHEBI:29035"/>
        <label>1</label>
    </ligand>
</feature>
<dbReference type="eggNOG" id="COG0010">
    <property type="taxonomic scope" value="Bacteria"/>
</dbReference>
<dbReference type="InterPro" id="IPR020855">
    <property type="entry name" value="Ureohydrolase_Mn_BS"/>
</dbReference>
<dbReference type="EMBL" id="AEWJ01000037">
    <property type="protein sequence ID" value="EGD59072.1"/>
    <property type="molecule type" value="Genomic_DNA"/>
</dbReference>
<dbReference type="PANTHER" id="PTHR11358">
    <property type="entry name" value="ARGINASE/AGMATINASE"/>
    <property type="match status" value="1"/>
</dbReference>
<feature type="binding site" evidence="4">
    <location>
        <position position="272"/>
    </location>
    <ligand>
        <name>Mn(2+)</name>
        <dbReference type="ChEBI" id="CHEBI:29035"/>
        <label>1</label>
    </ligand>
</feature>
<keyword evidence="3 5" id="KW-0378">Hydrolase</keyword>
<keyword evidence="4" id="KW-0464">Manganese</keyword>
<evidence type="ECO:0000256" key="4">
    <source>
        <dbReference type="PIRSR" id="PIRSR036979-1"/>
    </source>
</evidence>
<dbReference type="OrthoDB" id="9788689at2"/>
<accession>F1Z8F3</accession>
<dbReference type="InterPro" id="IPR006035">
    <property type="entry name" value="Ureohydrolase"/>
</dbReference>
<comment type="caution">
    <text evidence="6">The sequence shown here is derived from an EMBL/GenBank/DDBJ whole genome shotgun (WGS) entry which is preliminary data.</text>
</comment>
<dbReference type="InterPro" id="IPR005925">
    <property type="entry name" value="Agmatinase-rel"/>
</dbReference>
<feature type="binding site" evidence="4">
    <location>
        <position position="274"/>
    </location>
    <ligand>
        <name>Mn(2+)</name>
        <dbReference type="ChEBI" id="CHEBI:29035"/>
        <label>1</label>
    </ligand>
</feature>
<dbReference type="GO" id="GO:0046872">
    <property type="term" value="F:metal ion binding"/>
    <property type="evidence" value="ECO:0007669"/>
    <property type="project" value="UniProtKB-KW"/>
</dbReference>
<organism evidence="6 7">
    <name type="scientific">Novosphingobium nitrogenifigens DSM 19370</name>
    <dbReference type="NCBI Taxonomy" id="983920"/>
    <lineage>
        <taxon>Bacteria</taxon>
        <taxon>Pseudomonadati</taxon>
        <taxon>Pseudomonadota</taxon>
        <taxon>Alphaproteobacteria</taxon>
        <taxon>Sphingomonadales</taxon>
        <taxon>Sphingomonadaceae</taxon>
        <taxon>Novosphingobium</taxon>
    </lineage>
</organism>
<dbReference type="InParanoid" id="F1Z8F3"/>
<reference evidence="6 7" key="1">
    <citation type="journal article" date="2012" name="J. Bacteriol.">
        <title>Draft Genome Sequence of Novosphingobium nitrogenifigens Y88T.</title>
        <authorList>
            <person name="Strabala T.J."/>
            <person name="Macdonald L."/>
            <person name="Liu V."/>
            <person name="Smit A.M."/>
        </authorList>
    </citation>
    <scope>NUCLEOTIDE SEQUENCE [LARGE SCALE GENOMIC DNA]</scope>
    <source>
        <strain evidence="6 7">DSM 19370</strain>
    </source>
</reference>
<feature type="binding site" evidence="4">
    <location>
        <position position="183"/>
    </location>
    <ligand>
        <name>Mn(2+)</name>
        <dbReference type="ChEBI" id="CHEBI:29035"/>
        <label>1</label>
    </ligand>
</feature>
<gene>
    <name evidence="6" type="ORF">Y88_1134</name>
</gene>
<dbReference type="GO" id="GO:0008783">
    <property type="term" value="F:agmatinase activity"/>
    <property type="evidence" value="ECO:0007669"/>
    <property type="project" value="TreeGrafter"/>
</dbReference>
<protein>
    <submittedName>
        <fullName evidence="6">Agmatinase</fullName>
    </submittedName>
</protein>
<dbReference type="Pfam" id="PF00491">
    <property type="entry name" value="Arginase"/>
    <property type="match status" value="1"/>
</dbReference>
<feature type="binding site" evidence="4">
    <location>
        <position position="160"/>
    </location>
    <ligand>
        <name>Mn(2+)</name>
        <dbReference type="ChEBI" id="CHEBI:29035"/>
        <label>1</label>
    </ligand>
</feature>
<dbReference type="PIRSF" id="PIRSF036979">
    <property type="entry name" value="Arginase"/>
    <property type="match status" value="1"/>
</dbReference>
<evidence type="ECO:0000256" key="5">
    <source>
        <dbReference type="RuleBase" id="RU003684"/>
    </source>
</evidence>
<dbReference type="InterPro" id="IPR023696">
    <property type="entry name" value="Ureohydrolase_dom_sf"/>
</dbReference>
<dbReference type="PROSITE" id="PS01053">
    <property type="entry name" value="ARGINASE_1"/>
    <property type="match status" value="1"/>
</dbReference>
<evidence type="ECO:0000313" key="6">
    <source>
        <dbReference type="EMBL" id="EGD59072.1"/>
    </source>
</evidence>
<comment type="similarity">
    <text evidence="1">Belongs to the arginase family. Agmatinase subfamily.</text>
</comment>
<name>F1Z8F3_9SPHN</name>
<dbReference type="PROSITE" id="PS51409">
    <property type="entry name" value="ARGINASE_2"/>
    <property type="match status" value="1"/>
</dbReference>
<feature type="binding site" evidence="4">
    <location>
        <position position="185"/>
    </location>
    <ligand>
        <name>Mn(2+)</name>
        <dbReference type="ChEBI" id="CHEBI:29035"/>
        <label>1</label>
    </ligand>
</feature>
<evidence type="ECO:0000256" key="1">
    <source>
        <dbReference type="ARBA" id="ARBA00009227"/>
    </source>
</evidence>
<evidence type="ECO:0000313" key="7">
    <source>
        <dbReference type="Proteomes" id="UP000004728"/>
    </source>
</evidence>
<proteinExistence type="inferred from homology"/>
<dbReference type="Proteomes" id="UP000004728">
    <property type="component" value="Unassembled WGS sequence"/>
</dbReference>
<dbReference type="GO" id="GO:0033389">
    <property type="term" value="P:putrescine biosynthetic process from arginine, via agmatine"/>
    <property type="evidence" value="ECO:0007669"/>
    <property type="project" value="TreeGrafter"/>
</dbReference>
<dbReference type="Gene3D" id="3.40.800.10">
    <property type="entry name" value="Ureohydrolase domain"/>
    <property type="match status" value="1"/>
</dbReference>
<comment type="cofactor">
    <cofactor evidence="4">
        <name>Mn(2+)</name>
        <dbReference type="ChEBI" id="CHEBI:29035"/>
    </cofactor>
    <text evidence="4">Binds 2 manganese ions per subunit.</text>
</comment>
<dbReference type="PANTHER" id="PTHR11358:SF26">
    <property type="entry name" value="GUANIDINO ACID HYDROLASE, MITOCHONDRIAL"/>
    <property type="match status" value="1"/>
</dbReference>
<dbReference type="NCBIfam" id="TIGR01230">
    <property type="entry name" value="agmatinase"/>
    <property type="match status" value="1"/>
</dbReference>
<evidence type="ECO:0000256" key="3">
    <source>
        <dbReference type="ARBA" id="ARBA00022801"/>
    </source>
</evidence>
<evidence type="ECO:0000256" key="2">
    <source>
        <dbReference type="ARBA" id="ARBA00022723"/>
    </source>
</evidence>
<sequence>MTDEPLDLETLRQLYTGASGSDIRDPHFREAAGQQYKGDKRTWPFAGVPTLLDAPFLADGLTPEALDTLDVALIGVPMDLGVTNRPGARFGPRALRAIERVGPYEHVLRVAPKGKLKVADVGDVSMSSRYDLAACHADIEACYRMIAGTKAIPLSVGGDHSITLPIMKGLAEKHGPVGMVHIDAHCDTGGTTEGSKFHHGAPFREAVLEGVLDPRRSIQIGIRGASECLWEFSYLSGMTVIHAEEVDAMGIAAVVAKMREVIGDGPTYITFDVDGLDPAFAPGTGTPEVGGLTTLQAQQILRGLAGANIIGGDVVEVAPEYDPSHNTAHAGAQMLFTMLSLLAVNK</sequence>
<dbReference type="STRING" id="983920.Y88_1134"/>
<keyword evidence="7" id="KW-1185">Reference proteome</keyword>
<keyword evidence="2 4" id="KW-0479">Metal-binding</keyword>
<dbReference type="FunCoup" id="F1Z8F3">
    <property type="interactions" value="487"/>
</dbReference>
<dbReference type="RefSeq" id="WP_008065632.1">
    <property type="nucleotide sequence ID" value="NZ_AQWK01000001.1"/>
</dbReference>
<dbReference type="CDD" id="cd11592">
    <property type="entry name" value="Agmatinase_PAH"/>
    <property type="match status" value="1"/>
</dbReference>
<dbReference type="HOGENOM" id="CLU_039478_0_0_5"/>